<sequence length="127" mass="14467">MSRDHIPAALQRDLMIEAGYRCAVCRTPDPLEFEHIEDYAKVQKHEFSNMIVLCSNCHARKSDKANPRRLDRKALKQIKMDLAVLNGRYSDLERRIIQEFAKAFEKLRAGQVPAVLGSGPIDFRVGA</sequence>
<gene>
    <name evidence="2" type="ORF">TL5118_01076</name>
    <name evidence="3" type="ORF">TL5120_03601</name>
</gene>
<evidence type="ECO:0000313" key="3">
    <source>
        <dbReference type="EMBL" id="CUH73786.1"/>
    </source>
</evidence>
<organism evidence="3 5">
    <name type="scientific">Thalassovita autumnalis</name>
    <dbReference type="NCBI Taxonomy" id="2072972"/>
    <lineage>
        <taxon>Bacteria</taxon>
        <taxon>Pseudomonadati</taxon>
        <taxon>Pseudomonadota</taxon>
        <taxon>Alphaproteobacteria</taxon>
        <taxon>Rhodobacterales</taxon>
        <taxon>Roseobacteraceae</taxon>
        <taxon>Thalassovita</taxon>
    </lineage>
</organism>
<accession>A0A0P1FXL6</accession>
<protein>
    <submittedName>
        <fullName evidence="3">HNH endonuclease</fullName>
    </submittedName>
</protein>
<dbReference type="OrthoDB" id="9788621at2"/>
<evidence type="ECO:0000313" key="2">
    <source>
        <dbReference type="EMBL" id="CUH64931.1"/>
    </source>
</evidence>
<dbReference type="EMBL" id="CYSB01000022">
    <property type="protein sequence ID" value="CUH64931.1"/>
    <property type="molecule type" value="Genomic_DNA"/>
</dbReference>
<dbReference type="Proteomes" id="UP000051086">
    <property type="component" value="Unassembled WGS sequence"/>
</dbReference>
<dbReference type="GO" id="GO:0008270">
    <property type="term" value="F:zinc ion binding"/>
    <property type="evidence" value="ECO:0007669"/>
    <property type="project" value="InterPro"/>
</dbReference>
<keyword evidence="3" id="KW-0540">Nuclease</keyword>
<evidence type="ECO:0000313" key="4">
    <source>
        <dbReference type="Proteomes" id="UP000051086"/>
    </source>
</evidence>
<keyword evidence="3" id="KW-0378">Hydrolase</keyword>
<dbReference type="InterPro" id="IPR003615">
    <property type="entry name" value="HNH_nuc"/>
</dbReference>
<reference evidence="3 5" key="1">
    <citation type="submission" date="2015-09" db="EMBL/GenBank/DDBJ databases">
        <authorList>
            <consortium name="Swine Surveillance"/>
        </authorList>
    </citation>
    <scope>NUCLEOTIDE SEQUENCE [LARGE SCALE GENOMIC DNA]</scope>
    <source>
        <strain evidence="3 5">5120</strain>
    </source>
</reference>
<keyword evidence="4" id="KW-1185">Reference proteome</keyword>
<reference evidence="2 4" key="2">
    <citation type="submission" date="2015-09" db="EMBL/GenBank/DDBJ databases">
        <authorList>
            <person name="Rodrigo-Torres L."/>
            <person name="Arahal D.R."/>
        </authorList>
    </citation>
    <scope>NUCLEOTIDE SEQUENCE [LARGE SCALE GENOMIC DNA]</scope>
    <source>
        <strain evidence="2 4">CECT 5118</strain>
    </source>
</reference>
<feature type="domain" description="HNH nuclease" evidence="1">
    <location>
        <begin position="10"/>
        <end position="59"/>
    </location>
</feature>
<evidence type="ECO:0000313" key="5">
    <source>
        <dbReference type="Proteomes" id="UP000051887"/>
    </source>
</evidence>
<dbReference type="GO" id="GO:0004519">
    <property type="term" value="F:endonuclease activity"/>
    <property type="evidence" value="ECO:0007669"/>
    <property type="project" value="UniProtKB-KW"/>
</dbReference>
<keyword evidence="3" id="KW-0255">Endonuclease</keyword>
<evidence type="ECO:0000259" key="1">
    <source>
        <dbReference type="SMART" id="SM00507"/>
    </source>
</evidence>
<dbReference type="Proteomes" id="UP000051887">
    <property type="component" value="Unassembled WGS sequence"/>
</dbReference>
<dbReference type="CDD" id="cd00085">
    <property type="entry name" value="HNHc"/>
    <property type="match status" value="1"/>
</dbReference>
<dbReference type="EMBL" id="CYSC01000042">
    <property type="protein sequence ID" value="CUH73786.1"/>
    <property type="molecule type" value="Genomic_DNA"/>
</dbReference>
<name>A0A0P1FXL6_9RHOB</name>
<dbReference type="SMART" id="SM00507">
    <property type="entry name" value="HNHc"/>
    <property type="match status" value="1"/>
</dbReference>
<dbReference type="Gene3D" id="1.10.30.50">
    <property type="match status" value="1"/>
</dbReference>
<dbReference type="Pfam" id="PF01844">
    <property type="entry name" value="HNH"/>
    <property type="match status" value="1"/>
</dbReference>
<dbReference type="GO" id="GO:0003676">
    <property type="term" value="F:nucleic acid binding"/>
    <property type="evidence" value="ECO:0007669"/>
    <property type="project" value="InterPro"/>
</dbReference>
<dbReference type="InterPro" id="IPR002711">
    <property type="entry name" value="HNH"/>
</dbReference>
<proteinExistence type="predicted"/>
<dbReference type="AlphaFoldDB" id="A0A0P1FXL6"/>